<dbReference type="EMBL" id="JBHSDS010000007">
    <property type="protein sequence ID" value="MFC4358848.1"/>
    <property type="molecule type" value="Genomic_DNA"/>
</dbReference>
<proteinExistence type="predicted"/>
<dbReference type="Proteomes" id="UP001595921">
    <property type="component" value="Unassembled WGS sequence"/>
</dbReference>
<name>A0ABD5PDQ8_9EURY</name>
<reference evidence="2 3" key="1">
    <citation type="journal article" date="2019" name="Int. J. Syst. Evol. Microbiol.">
        <title>The Global Catalogue of Microorganisms (GCM) 10K type strain sequencing project: providing services to taxonomists for standard genome sequencing and annotation.</title>
        <authorList>
            <consortium name="The Broad Institute Genomics Platform"/>
            <consortium name="The Broad Institute Genome Sequencing Center for Infectious Disease"/>
            <person name="Wu L."/>
            <person name="Ma J."/>
        </authorList>
    </citation>
    <scope>NUCLEOTIDE SEQUENCE [LARGE SCALE GENOMIC DNA]</scope>
    <source>
        <strain evidence="2 3">CGMCC 1.12553</strain>
    </source>
</reference>
<dbReference type="PIRSF" id="PIRSF019435">
    <property type="entry name" value="UCP019435"/>
    <property type="match status" value="1"/>
</dbReference>
<accession>A0ABD5PDQ8</accession>
<keyword evidence="3" id="KW-1185">Reference proteome</keyword>
<dbReference type="Pfam" id="PF05626">
    <property type="entry name" value="DUF790"/>
    <property type="match status" value="1"/>
</dbReference>
<dbReference type="AlphaFoldDB" id="A0ABD5PDQ8"/>
<comment type="caution">
    <text evidence="2">The sequence shown here is derived from an EMBL/GenBank/DDBJ whole genome shotgun (WGS) entry which is preliminary data.</text>
</comment>
<evidence type="ECO:0000256" key="1">
    <source>
        <dbReference type="SAM" id="MobiDB-lite"/>
    </source>
</evidence>
<dbReference type="InterPro" id="IPR008508">
    <property type="entry name" value="Bax1"/>
</dbReference>
<gene>
    <name evidence="2" type="ORF">ACFO0N_12940</name>
</gene>
<organism evidence="2 3">
    <name type="scientific">Halobium salinum</name>
    <dbReference type="NCBI Taxonomy" id="1364940"/>
    <lineage>
        <taxon>Archaea</taxon>
        <taxon>Methanobacteriati</taxon>
        <taxon>Methanobacteriota</taxon>
        <taxon>Stenosarchaea group</taxon>
        <taxon>Halobacteria</taxon>
        <taxon>Halobacteriales</taxon>
        <taxon>Haloferacaceae</taxon>
        <taxon>Halobium</taxon>
    </lineage>
</organism>
<dbReference type="PANTHER" id="PTHR39640">
    <property type="entry name" value="VNG6129C"/>
    <property type="match status" value="1"/>
</dbReference>
<sequence length="543" mass="59401">MLTKDLLRVSRRGGGYRPQFVDEADRPLAARVVGTFQGHMGEVRADLEAALEELEAEPDTEFKLVRGFASLLDRETTWETRSPLPPERARRVAFECAEEVGVASEAERTEALAAAANRLAVEPDAVERSLYADRESRQVLSAFDPRWEPDALLTQYNLSLAQTALFDAVEVRVRSSDPKAVVSAVKRLRLMYEVRRVDAEAVSENGASPDDPPGTREVVVTGPDALFRRTRRYGTGFARLLRTVAKSDSWELRATVDDRGTERELVLSDGEVSVPGVEPVAEPTYDSGVERDFAARFSGLDLDWNLVREPDPLAVDGGARVMIPDFAFDYRHSDFRVYFEIMGFWTPEYVEKKLSQLAGVEDVELLVAVDDSLGVGEEVEARDHRAIPYTGSVRVKDVVDALRRYEEDLVADAAGDLPDALVPEADVVALDDLAADYGVSAEVVADKSFPEHERVGRTLVRPAVLDRLRGEIAPGQSLSEAEAVLEGYGVDDTSAALSWLDYRVEWEGLAGGTVRRKGADAGDCGGGEDADGVEDAGHGATES</sequence>
<protein>
    <submittedName>
        <fullName evidence="2">DUF790 family protein</fullName>
    </submittedName>
</protein>
<feature type="region of interest" description="Disordered" evidence="1">
    <location>
        <begin position="515"/>
        <end position="543"/>
    </location>
</feature>
<evidence type="ECO:0000313" key="3">
    <source>
        <dbReference type="Proteomes" id="UP001595921"/>
    </source>
</evidence>
<dbReference type="PANTHER" id="PTHR39640:SF1">
    <property type="entry name" value="DUF790 FAMILY PROTEIN"/>
    <property type="match status" value="1"/>
</dbReference>
<evidence type="ECO:0000313" key="2">
    <source>
        <dbReference type="EMBL" id="MFC4358848.1"/>
    </source>
</evidence>
<dbReference type="RefSeq" id="WP_267619768.1">
    <property type="nucleotide sequence ID" value="NZ_JAODIW010000004.1"/>
</dbReference>